<dbReference type="InterPro" id="IPR003661">
    <property type="entry name" value="HisK_dim/P_dom"/>
</dbReference>
<dbReference type="InterPro" id="IPR050398">
    <property type="entry name" value="HssS/ArlS-like"/>
</dbReference>
<dbReference type="GO" id="GO:0005524">
    <property type="term" value="F:ATP binding"/>
    <property type="evidence" value="ECO:0007669"/>
    <property type="project" value="UniProtKB-KW"/>
</dbReference>
<keyword evidence="11 15" id="KW-1133">Transmembrane helix</keyword>
<dbReference type="Gene3D" id="6.10.340.10">
    <property type="match status" value="1"/>
</dbReference>
<evidence type="ECO:0000313" key="18">
    <source>
        <dbReference type="EMBL" id="EEG47836.1"/>
    </source>
</evidence>
<dbReference type="CDD" id="cd06225">
    <property type="entry name" value="HAMP"/>
    <property type="match status" value="1"/>
</dbReference>
<comment type="catalytic activity">
    <reaction evidence="1">
        <text>ATP + protein L-histidine = ADP + protein N-phospho-L-histidine.</text>
        <dbReference type="EC" id="2.7.13.3"/>
    </reaction>
</comment>
<dbReference type="PATRIC" id="fig|476272.21.peg.1397"/>
<dbReference type="Pfam" id="PF00672">
    <property type="entry name" value="HAMP"/>
    <property type="match status" value="1"/>
</dbReference>
<dbReference type="CDD" id="cd00075">
    <property type="entry name" value="HATPase"/>
    <property type="match status" value="1"/>
</dbReference>
<feature type="coiled-coil region" evidence="14">
    <location>
        <begin position="221"/>
        <end position="297"/>
    </location>
</feature>
<keyword evidence="10" id="KW-0067">ATP-binding</keyword>
<evidence type="ECO:0000256" key="15">
    <source>
        <dbReference type="SAM" id="Phobius"/>
    </source>
</evidence>
<dbReference type="Pfam" id="PF02518">
    <property type="entry name" value="HATPase_c"/>
    <property type="match status" value="1"/>
</dbReference>
<dbReference type="PROSITE" id="PS51257">
    <property type="entry name" value="PROKAR_LIPOPROTEIN"/>
    <property type="match status" value="1"/>
</dbReference>
<evidence type="ECO:0000256" key="11">
    <source>
        <dbReference type="ARBA" id="ARBA00022989"/>
    </source>
</evidence>
<evidence type="ECO:0000256" key="14">
    <source>
        <dbReference type="SAM" id="Coils"/>
    </source>
</evidence>
<evidence type="ECO:0000256" key="4">
    <source>
        <dbReference type="ARBA" id="ARBA00022475"/>
    </source>
</evidence>
<evidence type="ECO:0000259" key="17">
    <source>
        <dbReference type="PROSITE" id="PS50885"/>
    </source>
</evidence>
<dbReference type="GO" id="GO:0005886">
    <property type="term" value="C:plasma membrane"/>
    <property type="evidence" value="ECO:0007669"/>
    <property type="project" value="UniProtKB-SubCell"/>
</dbReference>
<gene>
    <name evidence="18" type="ORF">RUMHYD_03271</name>
</gene>
<dbReference type="GO" id="GO:0000155">
    <property type="term" value="F:phosphorelay sensor kinase activity"/>
    <property type="evidence" value="ECO:0007669"/>
    <property type="project" value="InterPro"/>
</dbReference>
<keyword evidence="6" id="KW-0808">Transferase</keyword>
<dbReference type="PANTHER" id="PTHR45528:SF1">
    <property type="entry name" value="SENSOR HISTIDINE KINASE CPXA"/>
    <property type="match status" value="1"/>
</dbReference>
<dbReference type="SMART" id="SM00387">
    <property type="entry name" value="HATPase_c"/>
    <property type="match status" value="1"/>
</dbReference>
<evidence type="ECO:0000256" key="8">
    <source>
        <dbReference type="ARBA" id="ARBA00022741"/>
    </source>
</evidence>
<dbReference type="FunFam" id="3.30.565.10:FF:000006">
    <property type="entry name" value="Sensor histidine kinase WalK"/>
    <property type="match status" value="1"/>
</dbReference>
<dbReference type="InterPro" id="IPR005467">
    <property type="entry name" value="His_kinase_dom"/>
</dbReference>
<keyword evidence="12" id="KW-0902">Two-component regulatory system</keyword>
<evidence type="ECO:0000256" key="12">
    <source>
        <dbReference type="ARBA" id="ARBA00023012"/>
    </source>
</evidence>
<keyword evidence="14" id="KW-0175">Coiled coil</keyword>
<keyword evidence="9" id="KW-0418">Kinase</keyword>
<dbReference type="SUPFAM" id="SSF55874">
    <property type="entry name" value="ATPase domain of HSP90 chaperone/DNA topoisomerase II/histidine kinase"/>
    <property type="match status" value="1"/>
</dbReference>
<organism evidence="18 19">
    <name type="scientific">Blautia hydrogenotrophica (strain DSM 10507 / JCM 14656 / S5a33)</name>
    <name type="common">Ruminococcus hydrogenotrophicus</name>
    <dbReference type="NCBI Taxonomy" id="476272"/>
    <lineage>
        <taxon>Bacteria</taxon>
        <taxon>Bacillati</taxon>
        <taxon>Bacillota</taxon>
        <taxon>Clostridia</taxon>
        <taxon>Lachnospirales</taxon>
        <taxon>Lachnospiraceae</taxon>
        <taxon>Blautia</taxon>
    </lineage>
</organism>
<dbReference type="HOGENOM" id="CLU_000445_89_6_9"/>
<evidence type="ECO:0000256" key="1">
    <source>
        <dbReference type="ARBA" id="ARBA00000085"/>
    </source>
</evidence>
<reference evidence="18 19" key="2">
    <citation type="submission" date="2009-02" db="EMBL/GenBank/DDBJ databases">
        <title>Draft genome sequence of Blautia hydrogenotrophica DSM 10507 (Ruminococcus hydrogenotrophicus DSM 10507).</title>
        <authorList>
            <person name="Sudarsanam P."/>
            <person name="Ley R."/>
            <person name="Guruge J."/>
            <person name="Turnbaugh P.J."/>
            <person name="Mahowald M."/>
            <person name="Liep D."/>
            <person name="Gordon J."/>
        </authorList>
    </citation>
    <scope>NUCLEOTIDE SEQUENCE [LARGE SCALE GENOMIC DNA]</scope>
    <source>
        <strain evidence="19">DSM 10507 / JCM 14656 / S5a33</strain>
    </source>
</reference>
<evidence type="ECO:0000256" key="7">
    <source>
        <dbReference type="ARBA" id="ARBA00022692"/>
    </source>
</evidence>
<evidence type="ECO:0000256" key="3">
    <source>
        <dbReference type="ARBA" id="ARBA00012438"/>
    </source>
</evidence>
<protein>
    <recommendedName>
        <fullName evidence="3">histidine kinase</fullName>
        <ecNumber evidence="3">2.7.13.3</ecNumber>
    </recommendedName>
</protein>
<reference evidence="18 19" key="1">
    <citation type="submission" date="2009-01" db="EMBL/GenBank/DDBJ databases">
        <authorList>
            <person name="Fulton L."/>
            <person name="Clifton S."/>
            <person name="Fulton B."/>
            <person name="Xu J."/>
            <person name="Minx P."/>
            <person name="Pepin K.H."/>
            <person name="Johnson M."/>
            <person name="Bhonagiri V."/>
            <person name="Nash W.E."/>
            <person name="Mardis E.R."/>
            <person name="Wilson R.K."/>
        </authorList>
    </citation>
    <scope>NUCLEOTIDE SEQUENCE [LARGE SCALE GENOMIC DNA]</scope>
    <source>
        <strain evidence="19">DSM 10507 / JCM 14656 / S5a33</strain>
    </source>
</reference>
<keyword evidence="13 15" id="KW-0472">Membrane</keyword>
<evidence type="ECO:0000256" key="13">
    <source>
        <dbReference type="ARBA" id="ARBA00023136"/>
    </source>
</evidence>
<dbReference type="eggNOG" id="COG2205">
    <property type="taxonomic scope" value="Bacteria"/>
</dbReference>
<dbReference type="CDD" id="cd00082">
    <property type="entry name" value="HisKA"/>
    <property type="match status" value="1"/>
</dbReference>
<proteinExistence type="predicted"/>
<dbReference type="InterPro" id="IPR004358">
    <property type="entry name" value="Sig_transdc_His_kin-like_C"/>
</dbReference>
<dbReference type="Pfam" id="PF00512">
    <property type="entry name" value="HisKA"/>
    <property type="match status" value="1"/>
</dbReference>
<feature type="transmembrane region" description="Helical" evidence="15">
    <location>
        <begin position="7"/>
        <end position="28"/>
    </location>
</feature>
<dbReference type="InterPro" id="IPR003594">
    <property type="entry name" value="HATPase_dom"/>
</dbReference>
<dbReference type="PROSITE" id="PS50885">
    <property type="entry name" value="HAMP"/>
    <property type="match status" value="1"/>
</dbReference>
<evidence type="ECO:0000256" key="9">
    <source>
        <dbReference type="ARBA" id="ARBA00022777"/>
    </source>
</evidence>
<keyword evidence="19" id="KW-1185">Reference proteome</keyword>
<sequence>MKLWHKIFLGIFLTAFFVVILYGCFQIYENHKDNLRREQERSLGEMELLAAAIDNAEEIFGGILPGLQWYGKYYEDKGIYFSFYKKEECIYQSLEGIEPEIYASMLDVKNNQRKLRITKADHRYYIMTAGRRNSEEVLFYLRDITAVYEDRKSQIWYLSVWLGIFLAVTALVALLISKALTRPLKKLEQSAGRVNEGNYEIFCAQGTDEIGRLGAAFNSMARAVEEREENLREEADRKQQFIEAMTHEINTPLTSILGYAQLLKTANCTRQQQIKALENIESEARRIQQMYQKLMQLHKIRAEGWKAEPVKLRDLEADLRQDLDQLFAKQQVRVEFQWERQTVNSDYLLLYILLSNLLRNAALYSDRGGRVRVCAENCEDGFVLRVQDWGRGIPAEAVERVTEPFYRVDKSRSRQTGGSGIGLYLCRQIVEQLGGWLEIHSAEEKGTTVTARFPRNVTALIQPGNTAEESSS</sequence>
<dbReference type="EC" id="2.7.13.3" evidence="3"/>
<comment type="subcellular location">
    <subcellularLocation>
        <location evidence="2">Cell membrane</location>
        <topology evidence="2">Multi-pass membrane protein</topology>
    </subcellularLocation>
</comment>
<accession>C0CQV8</accession>
<dbReference type="SUPFAM" id="SSF158472">
    <property type="entry name" value="HAMP domain-like"/>
    <property type="match status" value="1"/>
</dbReference>
<dbReference type="InterPro" id="IPR036097">
    <property type="entry name" value="HisK_dim/P_sf"/>
</dbReference>
<dbReference type="Proteomes" id="UP000003100">
    <property type="component" value="Unassembled WGS sequence"/>
</dbReference>
<dbReference type="AlphaFoldDB" id="C0CQV8"/>
<name>C0CQV8_BLAHS</name>
<evidence type="ECO:0000256" key="2">
    <source>
        <dbReference type="ARBA" id="ARBA00004651"/>
    </source>
</evidence>
<evidence type="ECO:0000256" key="10">
    <source>
        <dbReference type="ARBA" id="ARBA00022840"/>
    </source>
</evidence>
<keyword evidence="7 15" id="KW-0812">Transmembrane</keyword>
<dbReference type="InterPro" id="IPR036890">
    <property type="entry name" value="HATPase_C_sf"/>
</dbReference>
<dbReference type="RefSeq" id="WP_005951323.1">
    <property type="nucleotide sequence ID" value="NZ_CP136423.1"/>
</dbReference>
<keyword evidence="5" id="KW-0597">Phosphoprotein</keyword>
<dbReference type="SMART" id="SM00304">
    <property type="entry name" value="HAMP"/>
    <property type="match status" value="1"/>
</dbReference>
<evidence type="ECO:0000259" key="16">
    <source>
        <dbReference type="PROSITE" id="PS50109"/>
    </source>
</evidence>
<dbReference type="Gene3D" id="1.10.287.130">
    <property type="match status" value="1"/>
</dbReference>
<feature type="domain" description="Histidine kinase" evidence="16">
    <location>
        <begin position="244"/>
        <end position="457"/>
    </location>
</feature>
<dbReference type="PANTHER" id="PTHR45528">
    <property type="entry name" value="SENSOR HISTIDINE KINASE CPXA"/>
    <property type="match status" value="1"/>
</dbReference>
<dbReference type="PROSITE" id="PS50109">
    <property type="entry name" value="HIS_KIN"/>
    <property type="match status" value="1"/>
</dbReference>
<dbReference type="InterPro" id="IPR003660">
    <property type="entry name" value="HAMP_dom"/>
</dbReference>
<feature type="transmembrane region" description="Helical" evidence="15">
    <location>
        <begin position="155"/>
        <end position="176"/>
    </location>
</feature>
<evidence type="ECO:0000313" key="19">
    <source>
        <dbReference type="Proteomes" id="UP000003100"/>
    </source>
</evidence>
<dbReference type="SUPFAM" id="SSF47384">
    <property type="entry name" value="Homodimeric domain of signal transducing histidine kinase"/>
    <property type="match status" value="1"/>
</dbReference>
<keyword evidence="8" id="KW-0547">Nucleotide-binding</keyword>
<dbReference type="GeneID" id="86822889"/>
<evidence type="ECO:0000256" key="5">
    <source>
        <dbReference type="ARBA" id="ARBA00022553"/>
    </source>
</evidence>
<dbReference type="EMBL" id="ACBZ01000175">
    <property type="protein sequence ID" value="EEG47836.1"/>
    <property type="molecule type" value="Genomic_DNA"/>
</dbReference>
<dbReference type="Gene3D" id="3.30.565.10">
    <property type="entry name" value="Histidine kinase-like ATPase, C-terminal domain"/>
    <property type="match status" value="1"/>
</dbReference>
<dbReference type="SMART" id="SM00388">
    <property type="entry name" value="HisKA"/>
    <property type="match status" value="1"/>
</dbReference>
<keyword evidence="4" id="KW-1003">Cell membrane</keyword>
<evidence type="ECO:0000256" key="6">
    <source>
        <dbReference type="ARBA" id="ARBA00022679"/>
    </source>
</evidence>
<dbReference type="PRINTS" id="PR00344">
    <property type="entry name" value="BCTRLSENSOR"/>
</dbReference>
<feature type="domain" description="HAMP" evidence="17">
    <location>
        <begin position="178"/>
        <end position="229"/>
    </location>
</feature>